<dbReference type="Proteomes" id="UP000319771">
    <property type="component" value="Unassembled WGS sequence"/>
</dbReference>
<evidence type="ECO:0000313" key="9">
    <source>
        <dbReference type="EMBL" id="TMQ70486.1"/>
    </source>
</evidence>
<dbReference type="Pfam" id="PF01509">
    <property type="entry name" value="TruB_N"/>
    <property type="match status" value="1"/>
</dbReference>
<sequence length="337" mass="35196">MSRRVPAAAGGGEPAPAATHAPGGEAAAPFHGLLCLDKPPGLTSHDAVMRVRRRLQSPGAGHLGTLDPSASGLLVVAMGAATRAIPVWQGGEKTYEATLRLGVITRSQDLDGEVLERRPVTVDEARLRAASVALTGDLEQIPPMVSALKVGGRRLHALARQGVEVERAPRRVHVASWEWLGVALPDATFRVRCSSGTYVRTLAHDLGMALGTGAAIVTLRRLRSEPFGLDHSVTLPELEALPLDQVLRRAGTPLDEALGVLPAVTLDGSAAASIGTGGRPLVEPGAAPVAGGARSVVLRDEAGRPLALGELLADPERPGRVRACPQVVFPWAVRVVR</sequence>
<evidence type="ECO:0000256" key="2">
    <source>
        <dbReference type="ARBA" id="ARBA00005642"/>
    </source>
</evidence>
<evidence type="ECO:0000256" key="3">
    <source>
        <dbReference type="ARBA" id="ARBA00022694"/>
    </source>
</evidence>
<dbReference type="InterPro" id="IPR002501">
    <property type="entry name" value="PsdUridine_synth_N"/>
</dbReference>
<comment type="catalytic activity">
    <reaction evidence="1 5">
        <text>uridine(55) in tRNA = pseudouridine(55) in tRNA</text>
        <dbReference type="Rhea" id="RHEA:42532"/>
        <dbReference type="Rhea" id="RHEA-COMP:10101"/>
        <dbReference type="Rhea" id="RHEA-COMP:10102"/>
        <dbReference type="ChEBI" id="CHEBI:65314"/>
        <dbReference type="ChEBI" id="CHEBI:65315"/>
        <dbReference type="EC" id="5.4.99.25"/>
    </reaction>
</comment>
<feature type="domain" description="Pseudouridine synthase II N-terminal" evidence="7">
    <location>
        <begin position="52"/>
        <end position="199"/>
    </location>
</feature>
<gene>
    <name evidence="5 9" type="primary">truB</name>
    <name evidence="9" type="ORF">E6K81_12525</name>
</gene>
<proteinExistence type="inferred from homology"/>
<dbReference type="GO" id="GO:0031119">
    <property type="term" value="P:tRNA pseudouridine synthesis"/>
    <property type="evidence" value="ECO:0007669"/>
    <property type="project" value="UniProtKB-UniRule"/>
</dbReference>
<dbReference type="InterPro" id="IPR014780">
    <property type="entry name" value="tRNA_psdUridine_synth_TruB"/>
</dbReference>
<dbReference type="GO" id="GO:0160148">
    <property type="term" value="F:tRNA pseudouridine(55) synthase activity"/>
    <property type="evidence" value="ECO:0007669"/>
    <property type="project" value="UniProtKB-EC"/>
</dbReference>
<evidence type="ECO:0000259" key="8">
    <source>
        <dbReference type="Pfam" id="PF16198"/>
    </source>
</evidence>
<feature type="region of interest" description="Disordered" evidence="6">
    <location>
        <begin position="1"/>
        <end position="24"/>
    </location>
</feature>
<dbReference type="EC" id="5.4.99.25" evidence="5"/>
<comment type="function">
    <text evidence="5">Responsible for synthesis of pseudouridine from uracil-55 in the psi GC loop of transfer RNAs.</text>
</comment>
<dbReference type="InterPro" id="IPR032819">
    <property type="entry name" value="TruB_C"/>
</dbReference>
<feature type="domain" description="tRNA pseudouridylate synthase B C-terminal" evidence="8">
    <location>
        <begin position="200"/>
        <end position="258"/>
    </location>
</feature>
<keyword evidence="4 5" id="KW-0413">Isomerase</keyword>
<dbReference type="EMBL" id="VBPB01000222">
    <property type="protein sequence ID" value="TMQ70486.1"/>
    <property type="molecule type" value="Genomic_DNA"/>
</dbReference>
<feature type="active site" description="Nucleophile" evidence="5">
    <location>
        <position position="67"/>
    </location>
</feature>
<dbReference type="SUPFAM" id="SSF55120">
    <property type="entry name" value="Pseudouridine synthase"/>
    <property type="match status" value="1"/>
</dbReference>
<dbReference type="HAMAP" id="MF_01080">
    <property type="entry name" value="TruB_bact"/>
    <property type="match status" value="1"/>
</dbReference>
<name>A0A538U3L0_UNCEI</name>
<evidence type="ECO:0000256" key="4">
    <source>
        <dbReference type="ARBA" id="ARBA00023235"/>
    </source>
</evidence>
<organism evidence="9 10">
    <name type="scientific">Eiseniibacteriota bacterium</name>
    <dbReference type="NCBI Taxonomy" id="2212470"/>
    <lineage>
        <taxon>Bacteria</taxon>
        <taxon>Candidatus Eiseniibacteriota</taxon>
    </lineage>
</organism>
<dbReference type="InterPro" id="IPR020103">
    <property type="entry name" value="PsdUridine_synth_cat_dom_sf"/>
</dbReference>
<evidence type="ECO:0000259" key="7">
    <source>
        <dbReference type="Pfam" id="PF01509"/>
    </source>
</evidence>
<dbReference type="Pfam" id="PF16198">
    <property type="entry name" value="TruB_C_2"/>
    <property type="match status" value="1"/>
</dbReference>
<dbReference type="NCBIfam" id="TIGR00431">
    <property type="entry name" value="TruB"/>
    <property type="match status" value="1"/>
</dbReference>
<dbReference type="AlphaFoldDB" id="A0A538U3L0"/>
<dbReference type="GO" id="GO:1990481">
    <property type="term" value="P:mRNA pseudouridine synthesis"/>
    <property type="evidence" value="ECO:0007669"/>
    <property type="project" value="TreeGrafter"/>
</dbReference>
<dbReference type="PANTHER" id="PTHR13767:SF2">
    <property type="entry name" value="PSEUDOURIDYLATE SYNTHASE TRUB1"/>
    <property type="match status" value="1"/>
</dbReference>
<comment type="caution">
    <text evidence="9">The sequence shown here is derived from an EMBL/GenBank/DDBJ whole genome shotgun (WGS) entry which is preliminary data.</text>
</comment>
<accession>A0A538U3L0</accession>
<evidence type="ECO:0000256" key="5">
    <source>
        <dbReference type="HAMAP-Rule" id="MF_01080"/>
    </source>
</evidence>
<dbReference type="PANTHER" id="PTHR13767">
    <property type="entry name" value="TRNA-PSEUDOURIDINE SYNTHASE"/>
    <property type="match status" value="1"/>
</dbReference>
<dbReference type="CDD" id="cd02573">
    <property type="entry name" value="PseudoU_synth_EcTruB"/>
    <property type="match status" value="1"/>
</dbReference>
<feature type="compositionally biased region" description="Low complexity" evidence="6">
    <location>
        <begin position="14"/>
        <end position="24"/>
    </location>
</feature>
<reference evidence="9 10" key="1">
    <citation type="journal article" date="2019" name="Nat. Microbiol.">
        <title>Mediterranean grassland soil C-N compound turnover is dependent on rainfall and depth, and is mediated by genomically divergent microorganisms.</title>
        <authorList>
            <person name="Diamond S."/>
            <person name="Andeer P.F."/>
            <person name="Li Z."/>
            <person name="Crits-Christoph A."/>
            <person name="Burstein D."/>
            <person name="Anantharaman K."/>
            <person name="Lane K.R."/>
            <person name="Thomas B.C."/>
            <person name="Pan C."/>
            <person name="Northen T.R."/>
            <person name="Banfield J.F."/>
        </authorList>
    </citation>
    <scope>NUCLEOTIDE SEQUENCE [LARGE SCALE GENOMIC DNA]</scope>
    <source>
        <strain evidence="9">WS_11</strain>
    </source>
</reference>
<comment type="similarity">
    <text evidence="2 5">Belongs to the pseudouridine synthase TruB family. Type 1 subfamily.</text>
</comment>
<protein>
    <recommendedName>
        <fullName evidence="5">tRNA pseudouridine synthase B</fullName>
        <ecNumber evidence="5">5.4.99.25</ecNumber>
    </recommendedName>
    <alternativeName>
        <fullName evidence="5">tRNA pseudouridine(55) synthase</fullName>
        <shortName evidence="5">Psi55 synthase</shortName>
    </alternativeName>
    <alternativeName>
        <fullName evidence="5">tRNA pseudouridylate synthase</fullName>
    </alternativeName>
    <alternativeName>
        <fullName evidence="5">tRNA-uridine isomerase</fullName>
    </alternativeName>
</protein>
<evidence type="ECO:0000313" key="10">
    <source>
        <dbReference type="Proteomes" id="UP000319771"/>
    </source>
</evidence>
<dbReference type="GO" id="GO:0003723">
    <property type="term" value="F:RNA binding"/>
    <property type="evidence" value="ECO:0007669"/>
    <property type="project" value="InterPro"/>
</dbReference>
<evidence type="ECO:0000256" key="1">
    <source>
        <dbReference type="ARBA" id="ARBA00000385"/>
    </source>
</evidence>
<dbReference type="Gene3D" id="3.30.2350.10">
    <property type="entry name" value="Pseudouridine synthase"/>
    <property type="match status" value="1"/>
</dbReference>
<evidence type="ECO:0000256" key="6">
    <source>
        <dbReference type="SAM" id="MobiDB-lite"/>
    </source>
</evidence>
<keyword evidence="3 5" id="KW-0819">tRNA processing</keyword>